<gene>
    <name evidence="2" type="ORF">DFP72DRAFT_846809</name>
</gene>
<accession>A0A8H6M9G4</accession>
<sequence>MSPFPLDHSDWTQQNRHHALQPSEGVSHAEPQNSLYTAQAQSTDVVHPEMRLVNANSGHTIPGLGVRKKDHKAQRGHGFSYRPDPEQGRDITQEDEKEKNICDGG</sequence>
<comment type="caution">
    <text evidence="2">The sequence shown here is derived from an EMBL/GenBank/DDBJ whole genome shotgun (WGS) entry which is preliminary data.</text>
</comment>
<organism evidence="2 3">
    <name type="scientific">Ephemerocybe angulata</name>
    <dbReference type="NCBI Taxonomy" id="980116"/>
    <lineage>
        <taxon>Eukaryota</taxon>
        <taxon>Fungi</taxon>
        <taxon>Dikarya</taxon>
        <taxon>Basidiomycota</taxon>
        <taxon>Agaricomycotina</taxon>
        <taxon>Agaricomycetes</taxon>
        <taxon>Agaricomycetidae</taxon>
        <taxon>Agaricales</taxon>
        <taxon>Agaricineae</taxon>
        <taxon>Psathyrellaceae</taxon>
        <taxon>Ephemerocybe</taxon>
    </lineage>
</organism>
<evidence type="ECO:0000313" key="2">
    <source>
        <dbReference type="EMBL" id="KAF6756032.1"/>
    </source>
</evidence>
<reference evidence="2 3" key="1">
    <citation type="submission" date="2020-07" db="EMBL/GenBank/DDBJ databases">
        <title>Comparative genomics of pyrophilous fungi reveals a link between fire events and developmental genes.</title>
        <authorList>
            <consortium name="DOE Joint Genome Institute"/>
            <person name="Steindorff A.S."/>
            <person name="Carver A."/>
            <person name="Calhoun S."/>
            <person name="Stillman K."/>
            <person name="Liu H."/>
            <person name="Lipzen A."/>
            <person name="Pangilinan J."/>
            <person name="Labutti K."/>
            <person name="Bruns T.D."/>
            <person name="Grigoriev I.V."/>
        </authorList>
    </citation>
    <scope>NUCLEOTIDE SEQUENCE [LARGE SCALE GENOMIC DNA]</scope>
    <source>
        <strain evidence="2 3">CBS 144469</strain>
    </source>
</reference>
<protein>
    <submittedName>
        <fullName evidence="2">Uncharacterized protein</fullName>
    </submittedName>
</protein>
<proteinExistence type="predicted"/>
<name>A0A8H6M9G4_9AGAR</name>
<dbReference type="AlphaFoldDB" id="A0A8H6M9G4"/>
<dbReference type="Proteomes" id="UP000521943">
    <property type="component" value="Unassembled WGS sequence"/>
</dbReference>
<feature type="compositionally biased region" description="Basic and acidic residues" evidence="1">
    <location>
        <begin position="83"/>
        <end position="105"/>
    </location>
</feature>
<evidence type="ECO:0000313" key="3">
    <source>
        <dbReference type="Proteomes" id="UP000521943"/>
    </source>
</evidence>
<feature type="compositionally biased region" description="Basic residues" evidence="1">
    <location>
        <begin position="66"/>
        <end position="75"/>
    </location>
</feature>
<feature type="region of interest" description="Disordered" evidence="1">
    <location>
        <begin position="1"/>
        <end position="43"/>
    </location>
</feature>
<feature type="region of interest" description="Disordered" evidence="1">
    <location>
        <begin position="55"/>
        <end position="105"/>
    </location>
</feature>
<dbReference type="EMBL" id="JACGCI010000027">
    <property type="protein sequence ID" value="KAF6756032.1"/>
    <property type="molecule type" value="Genomic_DNA"/>
</dbReference>
<evidence type="ECO:0000256" key="1">
    <source>
        <dbReference type="SAM" id="MobiDB-lite"/>
    </source>
</evidence>
<feature type="compositionally biased region" description="Polar residues" evidence="1">
    <location>
        <begin position="30"/>
        <end position="43"/>
    </location>
</feature>
<keyword evidence="3" id="KW-1185">Reference proteome</keyword>